<dbReference type="InterPro" id="IPR036038">
    <property type="entry name" value="Aminotransferase-like"/>
</dbReference>
<comment type="caution">
    <text evidence="13">The sequence shown here is derived from an EMBL/GenBank/DDBJ whole genome shotgun (WGS) entry which is preliminary data.</text>
</comment>
<dbReference type="GO" id="GO:0052656">
    <property type="term" value="F:L-isoleucine-2-oxoglutarate transaminase activity"/>
    <property type="evidence" value="ECO:0007669"/>
    <property type="project" value="RHEA"/>
</dbReference>
<dbReference type="Proteomes" id="UP000030152">
    <property type="component" value="Unassembled WGS sequence"/>
</dbReference>
<evidence type="ECO:0000313" key="13">
    <source>
        <dbReference type="EMBL" id="KGO85106.1"/>
    </source>
</evidence>
<dbReference type="GO" id="GO:0052654">
    <property type="term" value="F:L-leucine-2-oxoglutarate transaminase activity"/>
    <property type="evidence" value="ECO:0007669"/>
    <property type="project" value="RHEA"/>
</dbReference>
<dbReference type="Gene3D" id="3.20.10.10">
    <property type="entry name" value="D-amino Acid Aminotransferase, subunit A, domain 2"/>
    <property type="match status" value="1"/>
</dbReference>
<proteinExistence type="inferred from homology"/>
<sequence length="296" mass="33311">MYYNENTIVFLNGEWIPAAQATASLYNQTMHYGNGIFEGIRAYDTPTGVKIFKAKEHFERMLKSAATMHIKTDYTVEELTKLSYELLEKNGITNAYIRPLFYLDPNMSLVPVDKTNLFLCAWEWGKYLGDKLLRIKTSPYQRPNPKSCHVEAKTVGHYINSILATTEAKQNGFDEALMLDAAGYVAEGPGANFFYEKDCCLYTCPLGNILPGITRNTILDLAKENHIPVEVKLFTIDEVKTADSAFFTGTAAEIAGIGSLDDYTFPMDWNESLGKKLSILYQHEVHATQNELKPIS</sequence>
<evidence type="ECO:0000313" key="14">
    <source>
        <dbReference type="Proteomes" id="UP000030152"/>
    </source>
</evidence>
<dbReference type="STRING" id="1121895.GCA_000378485_03829"/>
<dbReference type="UniPathway" id="UPA00049">
    <property type="reaction ID" value="UER00062"/>
</dbReference>
<gene>
    <name evidence="12" type="primary">ilvE</name>
    <name evidence="13" type="ORF">Q765_17800</name>
</gene>
<keyword evidence="7 12" id="KW-0808">Transferase</keyword>
<dbReference type="InterPro" id="IPR005785">
    <property type="entry name" value="B_amino_transI"/>
</dbReference>
<comment type="catalytic activity">
    <reaction evidence="11 12">
        <text>L-leucine + 2-oxoglutarate = 4-methyl-2-oxopentanoate + L-glutamate</text>
        <dbReference type="Rhea" id="RHEA:18321"/>
        <dbReference type="ChEBI" id="CHEBI:16810"/>
        <dbReference type="ChEBI" id="CHEBI:17865"/>
        <dbReference type="ChEBI" id="CHEBI:29985"/>
        <dbReference type="ChEBI" id="CHEBI:57427"/>
        <dbReference type="EC" id="2.6.1.42"/>
    </reaction>
</comment>
<dbReference type="Pfam" id="PF01063">
    <property type="entry name" value="Aminotran_4"/>
    <property type="match status" value="1"/>
</dbReference>
<keyword evidence="12" id="KW-0100">Branched-chain amino acid biosynthesis</keyword>
<reference evidence="13 14" key="1">
    <citation type="submission" date="2013-09" db="EMBL/GenBank/DDBJ databases">
        <authorList>
            <person name="Zeng Z."/>
            <person name="Chen C."/>
        </authorList>
    </citation>
    <scope>NUCLEOTIDE SEQUENCE [LARGE SCALE GENOMIC DNA]</scope>
    <source>
        <strain evidence="13 14">WB 3.3-2</strain>
    </source>
</reference>
<evidence type="ECO:0000256" key="9">
    <source>
        <dbReference type="ARBA" id="ARBA00048212"/>
    </source>
</evidence>
<dbReference type="PANTHER" id="PTHR42743">
    <property type="entry name" value="AMINO-ACID AMINOTRANSFERASE"/>
    <property type="match status" value="1"/>
</dbReference>
<protein>
    <recommendedName>
        <fullName evidence="12">Branched-chain-amino-acid aminotransferase</fullName>
        <shortName evidence="12">BCAT</shortName>
        <ecNumber evidence="12">2.6.1.42</ecNumber>
    </recommendedName>
</protein>
<evidence type="ECO:0000256" key="10">
    <source>
        <dbReference type="ARBA" id="ARBA00048798"/>
    </source>
</evidence>
<dbReference type="InterPro" id="IPR043132">
    <property type="entry name" value="BCAT-like_C"/>
</dbReference>
<dbReference type="PANTHER" id="PTHR42743:SF11">
    <property type="entry name" value="AMINODEOXYCHORISMATE LYASE"/>
    <property type="match status" value="1"/>
</dbReference>
<dbReference type="EC" id="2.6.1.42" evidence="12"/>
<comment type="similarity">
    <text evidence="5 12">Belongs to the class-IV pyridoxal-phosphate-dependent aminotransferase family.</text>
</comment>
<dbReference type="AlphaFoldDB" id="A0A0A2M0I9"/>
<dbReference type="Gene3D" id="3.30.470.10">
    <property type="match status" value="1"/>
</dbReference>
<evidence type="ECO:0000256" key="11">
    <source>
        <dbReference type="ARBA" id="ARBA00049229"/>
    </source>
</evidence>
<evidence type="ECO:0000256" key="3">
    <source>
        <dbReference type="ARBA" id="ARBA00004931"/>
    </source>
</evidence>
<dbReference type="UniPathway" id="UPA00048">
    <property type="reaction ID" value="UER00073"/>
</dbReference>
<dbReference type="FunFam" id="3.20.10.10:FF:000002">
    <property type="entry name" value="D-alanine aminotransferase"/>
    <property type="match status" value="1"/>
</dbReference>
<comment type="pathway">
    <text evidence="2 12">Amino-acid biosynthesis; L-isoleucine biosynthesis; L-isoleucine from 2-oxobutanoate: step 4/4.</text>
</comment>
<evidence type="ECO:0000256" key="4">
    <source>
        <dbReference type="ARBA" id="ARBA00005072"/>
    </source>
</evidence>
<dbReference type="OrthoDB" id="9804984at2"/>
<dbReference type="UniPathway" id="UPA00047">
    <property type="reaction ID" value="UER00058"/>
</dbReference>
<dbReference type="GO" id="GO:0009099">
    <property type="term" value="P:L-valine biosynthetic process"/>
    <property type="evidence" value="ECO:0007669"/>
    <property type="project" value="UniProtKB-UniPathway"/>
</dbReference>
<dbReference type="NCBIfam" id="TIGR01122">
    <property type="entry name" value="ilvE_I"/>
    <property type="match status" value="1"/>
</dbReference>
<evidence type="ECO:0000256" key="12">
    <source>
        <dbReference type="RuleBase" id="RU364094"/>
    </source>
</evidence>
<comment type="cofactor">
    <cofactor evidence="1 12">
        <name>pyridoxal 5'-phosphate</name>
        <dbReference type="ChEBI" id="CHEBI:597326"/>
    </cofactor>
</comment>
<dbReference type="EMBL" id="JRLX01000027">
    <property type="protein sequence ID" value="KGO85106.1"/>
    <property type="molecule type" value="Genomic_DNA"/>
</dbReference>
<organism evidence="13 14">
    <name type="scientific">Flavobacterium rivuli WB 3.3-2 = DSM 21788</name>
    <dbReference type="NCBI Taxonomy" id="1121895"/>
    <lineage>
        <taxon>Bacteria</taxon>
        <taxon>Pseudomonadati</taxon>
        <taxon>Bacteroidota</taxon>
        <taxon>Flavobacteriia</taxon>
        <taxon>Flavobacteriales</taxon>
        <taxon>Flavobacteriaceae</taxon>
        <taxon>Flavobacterium</taxon>
    </lineage>
</organism>
<evidence type="ECO:0000256" key="2">
    <source>
        <dbReference type="ARBA" id="ARBA00004824"/>
    </source>
</evidence>
<keyword evidence="6 12" id="KW-0032">Aminotransferase</keyword>
<dbReference type="GO" id="GO:0009097">
    <property type="term" value="P:isoleucine biosynthetic process"/>
    <property type="evidence" value="ECO:0007669"/>
    <property type="project" value="UniProtKB-UniPathway"/>
</dbReference>
<evidence type="ECO:0000256" key="5">
    <source>
        <dbReference type="ARBA" id="ARBA00009320"/>
    </source>
</evidence>
<evidence type="ECO:0000256" key="6">
    <source>
        <dbReference type="ARBA" id="ARBA00022576"/>
    </source>
</evidence>
<dbReference type="InterPro" id="IPR001544">
    <property type="entry name" value="Aminotrans_IV"/>
</dbReference>
<comment type="function">
    <text evidence="12">Acts on leucine, isoleucine and valine.</text>
</comment>
<accession>A0A0A2M0I9</accession>
<evidence type="ECO:0000256" key="7">
    <source>
        <dbReference type="ARBA" id="ARBA00022679"/>
    </source>
</evidence>
<dbReference type="GO" id="GO:0052655">
    <property type="term" value="F:L-valine-2-oxoglutarate transaminase activity"/>
    <property type="evidence" value="ECO:0007669"/>
    <property type="project" value="RHEA"/>
</dbReference>
<dbReference type="InterPro" id="IPR043131">
    <property type="entry name" value="BCAT-like_N"/>
</dbReference>
<keyword evidence="8 12" id="KW-0663">Pyridoxal phosphate</keyword>
<keyword evidence="14" id="KW-1185">Reference proteome</keyword>
<comment type="catalytic activity">
    <reaction evidence="9 12">
        <text>L-valine + 2-oxoglutarate = 3-methyl-2-oxobutanoate + L-glutamate</text>
        <dbReference type="Rhea" id="RHEA:24813"/>
        <dbReference type="ChEBI" id="CHEBI:11851"/>
        <dbReference type="ChEBI" id="CHEBI:16810"/>
        <dbReference type="ChEBI" id="CHEBI:29985"/>
        <dbReference type="ChEBI" id="CHEBI:57762"/>
        <dbReference type="EC" id="2.6.1.42"/>
    </reaction>
</comment>
<evidence type="ECO:0000256" key="1">
    <source>
        <dbReference type="ARBA" id="ARBA00001933"/>
    </source>
</evidence>
<dbReference type="SUPFAM" id="SSF56752">
    <property type="entry name" value="D-aminoacid aminotransferase-like PLP-dependent enzymes"/>
    <property type="match status" value="1"/>
</dbReference>
<dbReference type="RefSeq" id="WP_020215008.1">
    <property type="nucleotide sequence ID" value="NZ_JRLX01000027.1"/>
</dbReference>
<dbReference type="NCBIfam" id="NF005146">
    <property type="entry name" value="PRK06606.1"/>
    <property type="match status" value="1"/>
</dbReference>
<comment type="catalytic activity">
    <reaction evidence="10 12">
        <text>L-isoleucine + 2-oxoglutarate = (S)-3-methyl-2-oxopentanoate + L-glutamate</text>
        <dbReference type="Rhea" id="RHEA:24801"/>
        <dbReference type="ChEBI" id="CHEBI:16810"/>
        <dbReference type="ChEBI" id="CHEBI:29985"/>
        <dbReference type="ChEBI" id="CHEBI:35146"/>
        <dbReference type="ChEBI" id="CHEBI:58045"/>
        <dbReference type="EC" id="2.6.1.42"/>
    </reaction>
</comment>
<keyword evidence="12" id="KW-0028">Amino-acid biosynthesis</keyword>
<comment type="pathway">
    <text evidence="4 12">Amino-acid biosynthesis; L-leucine biosynthesis; L-leucine from 3-methyl-2-oxobutanoate: step 4/4.</text>
</comment>
<evidence type="ECO:0000256" key="8">
    <source>
        <dbReference type="ARBA" id="ARBA00022898"/>
    </source>
</evidence>
<dbReference type="InterPro" id="IPR050571">
    <property type="entry name" value="Class-IV_PLP-Dep_Aminotrnsfr"/>
</dbReference>
<dbReference type="GO" id="GO:0009098">
    <property type="term" value="P:L-leucine biosynthetic process"/>
    <property type="evidence" value="ECO:0007669"/>
    <property type="project" value="UniProtKB-UniPathway"/>
</dbReference>
<name>A0A0A2M0I9_9FLAO</name>
<comment type="pathway">
    <text evidence="3 12">Amino-acid biosynthesis; L-valine biosynthesis; L-valine from pyruvate: step 4/4.</text>
</comment>
<dbReference type="eggNOG" id="COG0115">
    <property type="taxonomic scope" value="Bacteria"/>
</dbReference>